<dbReference type="Proteomes" id="UP001201980">
    <property type="component" value="Unassembled WGS sequence"/>
</dbReference>
<dbReference type="PRINTS" id="PR00625">
    <property type="entry name" value="JDOMAIN"/>
</dbReference>
<dbReference type="InterPro" id="IPR001623">
    <property type="entry name" value="DnaJ_domain"/>
</dbReference>
<evidence type="ECO:0000259" key="4">
    <source>
        <dbReference type="PROSITE" id="PS50076"/>
    </source>
</evidence>
<reference evidence="5" key="1">
    <citation type="submission" date="2022-07" db="EMBL/GenBank/DDBJ databases">
        <title>Draft genome sequence of Zalerion maritima ATCC 34329, a (micro)plastics degrading marine fungus.</title>
        <authorList>
            <person name="Paco A."/>
            <person name="Goncalves M.F.M."/>
            <person name="Rocha-Santos T.A.P."/>
            <person name="Alves A."/>
        </authorList>
    </citation>
    <scope>NUCLEOTIDE SEQUENCE</scope>
    <source>
        <strain evidence="5">ATCC 34329</strain>
    </source>
</reference>
<keyword evidence="1" id="KW-0143">Chaperone</keyword>
<dbReference type="CDD" id="cd06257">
    <property type="entry name" value="DnaJ"/>
    <property type="match status" value="1"/>
</dbReference>
<protein>
    <submittedName>
        <fullName evidence="5">Hsp40 co-chaperone protein</fullName>
    </submittedName>
</protein>
<dbReference type="Gene3D" id="1.10.287.110">
    <property type="entry name" value="DnaJ domain"/>
    <property type="match status" value="1"/>
</dbReference>
<comment type="caution">
    <text evidence="5">The sequence shown here is derived from an EMBL/GenBank/DDBJ whole genome shotgun (WGS) entry which is preliminary data.</text>
</comment>
<sequence>MLLKQSAITVCSSSARSGINPPCPTPFLPAPDCQHREKRNYHKQQRGHDKHPRSRSPISFHTNHWPACRHPTPYEIFDIHRTAPYSKTRFYELVKLYHPDRHSHTAHHALPHVTKLERYRLIVLAHSILSDPDRRQKYDQFGAGWGGRSDMQSPRCHYPDGKSWRDQPGSAANNATWEDWERWHQERDSSSKNDPLYMSNGLFAAFVVVVTFMGAVGHYSWVDTHARKIAYLQDEHNREIAQDLKNQQLNGGFSEGEARIQAYVRRKEGSYYVPPSFR</sequence>
<organism evidence="5 6">
    <name type="scientific">Zalerion maritima</name>
    <dbReference type="NCBI Taxonomy" id="339359"/>
    <lineage>
        <taxon>Eukaryota</taxon>
        <taxon>Fungi</taxon>
        <taxon>Dikarya</taxon>
        <taxon>Ascomycota</taxon>
        <taxon>Pezizomycotina</taxon>
        <taxon>Sordariomycetes</taxon>
        <taxon>Lulworthiomycetidae</taxon>
        <taxon>Lulworthiales</taxon>
        <taxon>Lulworthiaceae</taxon>
        <taxon>Zalerion</taxon>
    </lineage>
</organism>
<gene>
    <name evidence="5" type="ORF">MKZ38_002595</name>
</gene>
<dbReference type="InterPro" id="IPR018253">
    <property type="entry name" value="DnaJ_domain_CS"/>
</dbReference>
<dbReference type="PROSITE" id="PS50076">
    <property type="entry name" value="DNAJ_2"/>
    <property type="match status" value="1"/>
</dbReference>
<dbReference type="Pfam" id="PF00226">
    <property type="entry name" value="DnaJ"/>
    <property type="match status" value="1"/>
</dbReference>
<accession>A0AAD5RNM8</accession>
<evidence type="ECO:0000256" key="1">
    <source>
        <dbReference type="ARBA" id="ARBA00023186"/>
    </source>
</evidence>
<feature type="compositionally biased region" description="Basic residues" evidence="2">
    <location>
        <begin position="38"/>
        <end position="54"/>
    </location>
</feature>
<keyword evidence="3" id="KW-1133">Transmembrane helix</keyword>
<evidence type="ECO:0000313" key="6">
    <source>
        <dbReference type="Proteomes" id="UP001201980"/>
    </source>
</evidence>
<dbReference type="PANTHER" id="PTHR44145">
    <property type="entry name" value="DNAJ HOMOLOG SUBFAMILY A MEMBER 3, MITOCHONDRIAL"/>
    <property type="match status" value="1"/>
</dbReference>
<keyword evidence="3" id="KW-0812">Transmembrane</keyword>
<dbReference type="InterPro" id="IPR051938">
    <property type="entry name" value="Apopto_cytoskel_mod"/>
</dbReference>
<dbReference type="SMART" id="SM00271">
    <property type="entry name" value="DnaJ"/>
    <property type="match status" value="1"/>
</dbReference>
<evidence type="ECO:0000256" key="2">
    <source>
        <dbReference type="SAM" id="MobiDB-lite"/>
    </source>
</evidence>
<dbReference type="InterPro" id="IPR036869">
    <property type="entry name" value="J_dom_sf"/>
</dbReference>
<feature type="domain" description="J" evidence="4">
    <location>
        <begin position="72"/>
        <end position="142"/>
    </location>
</feature>
<proteinExistence type="predicted"/>
<dbReference type="PROSITE" id="PS00636">
    <property type="entry name" value="DNAJ_1"/>
    <property type="match status" value="1"/>
</dbReference>
<dbReference type="PANTHER" id="PTHR44145:SF3">
    <property type="entry name" value="DNAJ HOMOLOG SUBFAMILY A MEMBER 3, MITOCHONDRIAL"/>
    <property type="match status" value="1"/>
</dbReference>
<keyword evidence="3" id="KW-0472">Membrane</keyword>
<dbReference type="SUPFAM" id="SSF46565">
    <property type="entry name" value="Chaperone J-domain"/>
    <property type="match status" value="1"/>
</dbReference>
<name>A0AAD5RNM8_9PEZI</name>
<evidence type="ECO:0000313" key="5">
    <source>
        <dbReference type="EMBL" id="KAJ2900102.1"/>
    </source>
</evidence>
<feature type="region of interest" description="Disordered" evidence="2">
    <location>
        <begin position="38"/>
        <end position="62"/>
    </location>
</feature>
<feature type="transmembrane region" description="Helical" evidence="3">
    <location>
        <begin position="201"/>
        <end position="222"/>
    </location>
</feature>
<dbReference type="EMBL" id="JAKWBI020000179">
    <property type="protein sequence ID" value="KAJ2900102.1"/>
    <property type="molecule type" value="Genomic_DNA"/>
</dbReference>
<evidence type="ECO:0000256" key="3">
    <source>
        <dbReference type="SAM" id="Phobius"/>
    </source>
</evidence>
<dbReference type="AlphaFoldDB" id="A0AAD5RNM8"/>
<keyword evidence="6" id="KW-1185">Reference proteome</keyword>